<dbReference type="Proteomes" id="UP000237839">
    <property type="component" value="Unassembled WGS sequence"/>
</dbReference>
<dbReference type="AlphaFoldDB" id="A0A2S9GVL9"/>
<feature type="domain" description="PAS" evidence="2">
    <location>
        <begin position="462"/>
        <end position="507"/>
    </location>
</feature>
<accession>A0A2S9GVL9</accession>
<dbReference type="Gene3D" id="3.30.70.270">
    <property type="match status" value="1"/>
</dbReference>
<proteinExistence type="predicted"/>
<dbReference type="CDD" id="cd12915">
    <property type="entry name" value="PDC2_DGC_like"/>
    <property type="match status" value="1"/>
</dbReference>
<dbReference type="InterPro" id="IPR000700">
    <property type="entry name" value="PAS-assoc_C"/>
</dbReference>
<dbReference type="InterPro" id="IPR043128">
    <property type="entry name" value="Rev_trsase/Diguanyl_cyclase"/>
</dbReference>
<protein>
    <submittedName>
        <fullName evidence="5">GGDEF: diguanylate cyclase (GGDEF) domain</fullName>
    </submittedName>
</protein>
<keyword evidence="1" id="KW-0812">Transmembrane</keyword>
<dbReference type="Gene3D" id="3.30.450.20">
    <property type="entry name" value="PAS domain"/>
    <property type="match status" value="4"/>
</dbReference>
<dbReference type="SUPFAM" id="SSF55785">
    <property type="entry name" value="PYP-like sensor domain (PAS domain)"/>
    <property type="match status" value="2"/>
</dbReference>
<comment type="caution">
    <text evidence="5">The sequence shown here is derived from an EMBL/GenBank/DDBJ whole genome shotgun (WGS) entry which is preliminary data.</text>
</comment>
<dbReference type="OrthoDB" id="9813903at2"/>
<dbReference type="InterPro" id="IPR029787">
    <property type="entry name" value="Nucleotide_cyclase"/>
</dbReference>
<dbReference type="CDD" id="cd01949">
    <property type="entry name" value="GGDEF"/>
    <property type="match status" value="1"/>
</dbReference>
<dbReference type="FunFam" id="3.30.70.270:FF:000001">
    <property type="entry name" value="Diguanylate cyclase domain protein"/>
    <property type="match status" value="1"/>
</dbReference>
<evidence type="ECO:0000259" key="2">
    <source>
        <dbReference type="PROSITE" id="PS50112"/>
    </source>
</evidence>
<feature type="transmembrane region" description="Helical" evidence="1">
    <location>
        <begin position="20"/>
        <end position="41"/>
    </location>
</feature>
<dbReference type="PANTHER" id="PTHR44757:SF2">
    <property type="entry name" value="BIOFILM ARCHITECTURE MAINTENANCE PROTEIN MBAA"/>
    <property type="match status" value="1"/>
</dbReference>
<dbReference type="SUPFAM" id="SSF55073">
    <property type="entry name" value="Nucleotide cyclase"/>
    <property type="match status" value="1"/>
</dbReference>
<feature type="transmembrane region" description="Helical" evidence="1">
    <location>
        <begin position="304"/>
        <end position="323"/>
    </location>
</feature>
<dbReference type="SMART" id="SM00267">
    <property type="entry name" value="GGDEF"/>
    <property type="match status" value="1"/>
</dbReference>
<dbReference type="InterPro" id="IPR013767">
    <property type="entry name" value="PAS_fold"/>
</dbReference>
<name>A0A2S9GVL9_9BURK</name>
<organism evidence="5 6">
    <name type="scientific">Solimicrobium silvestre</name>
    <dbReference type="NCBI Taxonomy" id="2099400"/>
    <lineage>
        <taxon>Bacteria</taxon>
        <taxon>Pseudomonadati</taxon>
        <taxon>Pseudomonadota</taxon>
        <taxon>Betaproteobacteria</taxon>
        <taxon>Burkholderiales</taxon>
        <taxon>Oxalobacteraceae</taxon>
        <taxon>Solimicrobium</taxon>
    </lineage>
</organism>
<dbReference type="PANTHER" id="PTHR44757">
    <property type="entry name" value="DIGUANYLATE CYCLASE DGCP"/>
    <property type="match status" value="1"/>
</dbReference>
<dbReference type="PROSITE" id="PS50887">
    <property type="entry name" value="GGDEF"/>
    <property type="match status" value="1"/>
</dbReference>
<keyword evidence="1" id="KW-0472">Membrane</keyword>
<dbReference type="CDD" id="cd00130">
    <property type="entry name" value="PAS"/>
    <property type="match status" value="1"/>
</dbReference>
<dbReference type="Pfam" id="PF00989">
    <property type="entry name" value="PAS"/>
    <property type="match status" value="1"/>
</dbReference>
<sequence>MHAKSTLSLWLNSTTRTSLFLQIATPLILIALAIVFQLNSLQASREQQLERTRLSAQDLGATLAASIAGSFQNINLTLLAATDHIRQQQSKGFDGRELNAELLELQSRVPSLILLSATNASGDVIFGIKGNRSEKVNVADREYFLQLMINPDAGMVISEPVMGRYSKKWVLICARRFNLPDGQFGGIVYGSIALDGMTERLSGKEMKLNENDAFVLRDNHMNVIVRYAHGKQDMQIMGSKINSPTLEALDKAGAQSGSYITNSVLDHVERSFYFQRISGQAMSLIVGLSIDDALSNWQLEVKKAWIVTGFFASIILLSFYLIYREQIRKLNVIGDLEATTDKLTEVLKFNEAILLNSPLPIGVYTVDGQCVKVNEALTQLVGASSEVLLSKNFRHITTWQTSGLLDGCLAALTNNSLQKCEVRMMTAFGKDIIAECRILPTQLHDATHLLIQFVDLTEIKRINSMLENILRSMKEGVHVVNEKGIILLENDASLVMLGWQDDNILGRMAHATIHHHHADRSDFPVEDCPIYATLQDGQVRHIDNDVFWKRDGSCFPVEYTVSPILNLQGGGHAATVVFRDITTRKRLEDELREQAFHDALTGLPNRRLLMDRIGQAIRVNKRHNSHAAVLFLDLNKFKVLNDTHGHNAGDQLLIEVAKRLTHVVRESDTVARLGGDEFVVLLMELNSQFEQAQEYAEFVADKIHNVLNTEYVFGEIMHQGSASIGIKLFFNEDDPDTILKAADAAMYEAKNRNNAVNSS</sequence>
<dbReference type="EMBL" id="PUGF01000019">
    <property type="protein sequence ID" value="PRC91751.1"/>
    <property type="molecule type" value="Genomic_DNA"/>
</dbReference>
<dbReference type="CDD" id="cd12914">
    <property type="entry name" value="PDC1_DGC_like"/>
    <property type="match status" value="1"/>
</dbReference>
<dbReference type="InterPro" id="IPR000014">
    <property type="entry name" value="PAS"/>
</dbReference>
<dbReference type="GO" id="GO:0003824">
    <property type="term" value="F:catalytic activity"/>
    <property type="evidence" value="ECO:0007669"/>
    <property type="project" value="UniProtKB-ARBA"/>
</dbReference>
<evidence type="ECO:0000259" key="3">
    <source>
        <dbReference type="PROSITE" id="PS50113"/>
    </source>
</evidence>
<dbReference type="InterPro" id="IPR000160">
    <property type="entry name" value="GGDEF_dom"/>
</dbReference>
<dbReference type="NCBIfam" id="TIGR00229">
    <property type="entry name" value="sensory_box"/>
    <property type="match status" value="2"/>
</dbReference>
<feature type="domain" description="PAC" evidence="3">
    <location>
        <begin position="535"/>
        <end position="593"/>
    </location>
</feature>
<reference evidence="5 6" key="1">
    <citation type="submission" date="2018-02" db="EMBL/GenBank/DDBJ databases">
        <title>Solimicrobium silvestre gen. nov., sp. nov., isolated from alpine forest soil.</title>
        <authorList>
            <person name="Margesin R."/>
            <person name="Albuquerque L."/>
            <person name="Zhang D.-C."/>
            <person name="Froufe H.J.C."/>
            <person name="Severino R."/>
            <person name="Roxo I."/>
            <person name="Egas C."/>
            <person name="Da Costa M.S."/>
        </authorList>
    </citation>
    <scope>NUCLEOTIDE SEQUENCE [LARGE SCALE GENOMIC DNA]</scope>
    <source>
        <strain evidence="5 6">S20-91</strain>
    </source>
</reference>
<gene>
    <name evidence="5" type="ORF">S2091_3506</name>
</gene>
<evidence type="ECO:0000256" key="1">
    <source>
        <dbReference type="SAM" id="Phobius"/>
    </source>
</evidence>
<dbReference type="RefSeq" id="WP_105533258.1">
    <property type="nucleotide sequence ID" value="NZ_PUGF01000019.1"/>
</dbReference>
<dbReference type="InterPro" id="IPR052155">
    <property type="entry name" value="Biofilm_reg_signaling"/>
</dbReference>
<dbReference type="PROSITE" id="PS50112">
    <property type="entry name" value="PAS"/>
    <property type="match status" value="1"/>
</dbReference>
<feature type="domain" description="GGDEF" evidence="4">
    <location>
        <begin position="625"/>
        <end position="759"/>
    </location>
</feature>
<dbReference type="Pfam" id="PF13426">
    <property type="entry name" value="PAS_9"/>
    <property type="match status" value="1"/>
</dbReference>
<keyword evidence="6" id="KW-1185">Reference proteome</keyword>
<dbReference type="NCBIfam" id="TIGR00254">
    <property type="entry name" value="GGDEF"/>
    <property type="match status" value="1"/>
</dbReference>
<evidence type="ECO:0000259" key="4">
    <source>
        <dbReference type="PROSITE" id="PS50887"/>
    </source>
</evidence>
<dbReference type="GO" id="GO:0006355">
    <property type="term" value="P:regulation of DNA-templated transcription"/>
    <property type="evidence" value="ECO:0007669"/>
    <property type="project" value="InterPro"/>
</dbReference>
<dbReference type="SMART" id="SM00091">
    <property type="entry name" value="PAS"/>
    <property type="match status" value="2"/>
</dbReference>
<evidence type="ECO:0000313" key="5">
    <source>
        <dbReference type="EMBL" id="PRC91751.1"/>
    </source>
</evidence>
<dbReference type="PROSITE" id="PS50113">
    <property type="entry name" value="PAC"/>
    <property type="match status" value="1"/>
</dbReference>
<dbReference type="InterPro" id="IPR035965">
    <property type="entry name" value="PAS-like_dom_sf"/>
</dbReference>
<dbReference type="Pfam" id="PF00990">
    <property type="entry name" value="GGDEF"/>
    <property type="match status" value="1"/>
</dbReference>
<evidence type="ECO:0000313" key="6">
    <source>
        <dbReference type="Proteomes" id="UP000237839"/>
    </source>
</evidence>
<keyword evidence="1" id="KW-1133">Transmembrane helix</keyword>